<evidence type="ECO:0008006" key="5">
    <source>
        <dbReference type="Google" id="ProtNLM"/>
    </source>
</evidence>
<dbReference type="SMART" id="SM00028">
    <property type="entry name" value="TPR"/>
    <property type="match status" value="3"/>
</dbReference>
<reference evidence="3 4" key="1">
    <citation type="journal article" date="2019" name="Int. J. Syst. Evol. Microbiol.">
        <title>The Global Catalogue of Microorganisms (GCM) 10K type strain sequencing project: providing services to taxonomists for standard genome sequencing and annotation.</title>
        <authorList>
            <consortium name="The Broad Institute Genomics Platform"/>
            <consortium name="The Broad Institute Genome Sequencing Center for Infectious Disease"/>
            <person name="Wu L."/>
            <person name="Ma J."/>
        </authorList>
    </citation>
    <scope>NUCLEOTIDE SEQUENCE [LARGE SCALE GENOMIC DNA]</scope>
    <source>
        <strain evidence="3 4">JCM 13378</strain>
    </source>
</reference>
<dbReference type="EMBL" id="BAAAEI010000006">
    <property type="protein sequence ID" value="GAA0351616.1"/>
    <property type="molecule type" value="Genomic_DNA"/>
</dbReference>
<protein>
    <recommendedName>
        <fullName evidence="5">Tetratricopeptide repeat protein</fullName>
    </recommendedName>
</protein>
<evidence type="ECO:0000313" key="3">
    <source>
        <dbReference type="EMBL" id="GAA0351616.1"/>
    </source>
</evidence>
<dbReference type="InterPro" id="IPR011990">
    <property type="entry name" value="TPR-like_helical_dom_sf"/>
</dbReference>
<proteinExistence type="predicted"/>
<organism evidence="3 4">
    <name type="scientific">Bowmanella denitrificans</name>
    <dbReference type="NCBI Taxonomy" id="366582"/>
    <lineage>
        <taxon>Bacteria</taxon>
        <taxon>Pseudomonadati</taxon>
        <taxon>Pseudomonadota</taxon>
        <taxon>Gammaproteobacteria</taxon>
        <taxon>Alteromonadales</taxon>
        <taxon>Alteromonadaceae</taxon>
        <taxon>Bowmanella</taxon>
    </lineage>
</organism>
<gene>
    <name evidence="3" type="ORF">GCM10009092_15020</name>
</gene>
<evidence type="ECO:0000256" key="1">
    <source>
        <dbReference type="PROSITE-ProRule" id="PRU00339"/>
    </source>
</evidence>
<feature type="repeat" description="TPR" evidence="1">
    <location>
        <begin position="259"/>
        <end position="292"/>
    </location>
</feature>
<comment type="caution">
    <text evidence="3">The sequence shown here is derived from an EMBL/GenBank/DDBJ whole genome shotgun (WGS) entry which is preliminary data.</text>
</comment>
<keyword evidence="4" id="KW-1185">Reference proteome</keyword>
<accession>A0ABN0X038</accession>
<keyword evidence="2" id="KW-0472">Membrane</keyword>
<sequence length="491" mass="54786">MREQIPDTSQPRFVTDKVGTPLRPKGKPLYLLPLVLLCGLLIWLILNMPQWLPKAESPTLPTPQPVAAKLEDTPFQDAQLAKARREAQDILQQLLSVQQTLESQAVSRWAENAMQAALRQAEDGDDFYQQRQFTQALDQYQASLKALQTLQQQSEQVFVKAMTEGQQALVEDDPELALSAFDLAHAIHPEDKDAHAGLLRAQSLPKVLKLLKSSGYAEEDGKIDEAIDFASQAHGLDNQHLRASQTLARLQQSKLDQLHRRYMSEGLTALAAENAGEAINAFNQALKLKPKDADSLDALRQAKSKQLAQRIAGLMRQGQQLEAQERWTEAIENYQQADALQSNLVQVRVALLRATARAELDELLRARLAEPLALRDERQYASATALLEQASRINLPGPRLSDQITTLQHLLVQARDPVSVQLISDNQTEVQLFKVGGLGTFDSKQLHLYPGKYTLLGKREGYREVLHEFILNAGDQAPVIHIRCTEKIGSI</sequence>
<keyword evidence="1" id="KW-0802">TPR repeat</keyword>
<keyword evidence="2" id="KW-0812">Transmembrane</keyword>
<dbReference type="SUPFAM" id="SSF48452">
    <property type="entry name" value="TPR-like"/>
    <property type="match status" value="1"/>
</dbReference>
<dbReference type="Gene3D" id="1.25.40.10">
    <property type="entry name" value="Tetratricopeptide repeat domain"/>
    <property type="match status" value="2"/>
</dbReference>
<dbReference type="PROSITE" id="PS50005">
    <property type="entry name" value="TPR"/>
    <property type="match status" value="1"/>
</dbReference>
<dbReference type="RefSeq" id="WP_343843654.1">
    <property type="nucleotide sequence ID" value="NZ_BAAAEI010000006.1"/>
</dbReference>
<name>A0ABN0X038_9ALTE</name>
<keyword evidence="2" id="KW-1133">Transmembrane helix</keyword>
<evidence type="ECO:0000256" key="2">
    <source>
        <dbReference type="SAM" id="Phobius"/>
    </source>
</evidence>
<feature type="transmembrane region" description="Helical" evidence="2">
    <location>
        <begin position="29"/>
        <end position="46"/>
    </location>
</feature>
<dbReference type="Proteomes" id="UP001501757">
    <property type="component" value="Unassembled WGS sequence"/>
</dbReference>
<evidence type="ECO:0000313" key="4">
    <source>
        <dbReference type="Proteomes" id="UP001501757"/>
    </source>
</evidence>
<dbReference type="InterPro" id="IPR019734">
    <property type="entry name" value="TPR_rpt"/>
</dbReference>